<comment type="caution">
    <text evidence="4">The sequence shown here is derived from an EMBL/GenBank/DDBJ whole genome shotgun (WGS) entry which is preliminary data.</text>
</comment>
<dbReference type="InterPro" id="IPR013666">
    <property type="entry name" value="PH_pln"/>
</dbReference>
<sequence>MEDSYHSLASKISNTGGSLHGPEKLQEADDMKIAPYMAGIPQPQTPQEPMEFLSRSWSISASEISKALAKKQKQSNIPKSPDTVLESIPLPQVRGKVRKSGTKQSRRTGSIGKWFNNEFTNSTVKKKDKERMERARVHSAVSIAGVAAALAAIMAAENTSGPPSKMAMSLALATELLASHCIEMAESEGADRNRLASTVRSALDIQSPGDLMTLTAAAATALRGEAALKARLPKEPKKNAAISPYDRGMAEITSPLAFHSHMEEQDGPCDGDLLQLMGKGIQQWKSVSVYIKKSQVMIKLKRKHVGGAFAKKSKSVVYGVCDENSAWPYMIERDIPEEVYFGLKTGQGLMEFKCRSKAHKQQWVDGIKNLLRRVSSVDEAERSIGLLSVSNSI</sequence>
<evidence type="ECO:0000259" key="3">
    <source>
        <dbReference type="Pfam" id="PF08458"/>
    </source>
</evidence>
<evidence type="ECO:0000313" key="5">
    <source>
        <dbReference type="Proteomes" id="UP000238479"/>
    </source>
</evidence>
<dbReference type="OrthoDB" id="1897931at2759"/>
<dbReference type="InterPro" id="IPR008546">
    <property type="entry name" value="VAN3-bd-like_auxin_canal"/>
</dbReference>
<dbReference type="OMA" id="HQHTIGR"/>
<gene>
    <name evidence="4" type="ORF">RchiOBHm_Chr7g0203601</name>
</gene>
<feature type="compositionally biased region" description="Basic and acidic residues" evidence="1">
    <location>
        <begin position="21"/>
        <end position="32"/>
    </location>
</feature>
<dbReference type="EMBL" id="PDCK01000045">
    <property type="protein sequence ID" value="PRQ18225.1"/>
    <property type="molecule type" value="Genomic_DNA"/>
</dbReference>
<dbReference type="PANTHER" id="PTHR31351:SF24">
    <property type="entry name" value="VAN3-BINDING PROTEIN-LIKE"/>
    <property type="match status" value="1"/>
</dbReference>
<feature type="domain" description="VAN3-binding protein-like auxin canalisation" evidence="2">
    <location>
        <begin position="98"/>
        <end position="247"/>
    </location>
</feature>
<dbReference type="Gramene" id="PRQ18225">
    <property type="protein sequence ID" value="PRQ18225"/>
    <property type="gene ID" value="RchiOBHm_Chr7g0203601"/>
</dbReference>
<dbReference type="GO" id="GO:0009734">
    <property type="term" value="P:auxin-activated signaling pathway"/>
    <property type="evidence" value="ECO:0007669"/>
    <property type="project" value="TreeGrafter"/>
</dbReference>
<evidence type="ECO:0000313" key="4">
    <source>
        <dbReference type="EMBL" id="PRQ18225.1"/>
    </source>
</evidence>
<dbReference type="AlphaFoldDB" id="A0A2P6P8H6"/>
<proteinExistence type="predicted"/>
<evidence type="ECO:0000259" key="2">
    <source>
        <dbReference type="Pfam" id="PF05703"/>
    </source>
</evidence>
<dbReference type="GO" id="GO:0010305">
    <property type="term" value="P:leaf vascular tissue pattern formation"/>
    <property type="evidence" value="ECO:0007669"/>
    <property type="project" value="TreeGrafter"/>
</dbReference>
<keyword evidence="5" id="KW-1185">Reference proteome</keyword>
<dbReference type="STRING" id="74649.A0A2P6P8H6"/>
<dbReference type="PANTHER" id="PTHR31351">
    <property type="entry name" value="EXPRESSED PROTEIN"/>
    <property type="match status" value="1"/>
</dbReference>
<evidence type="ECO:0000256" key="1">
    <source>
        <dbReference type="SAM" id="MobiDB-lite"/>
    </source>
</evidence>
<protein>
    <submittedName>
        <fullName evidence="4">Putative pleckstrin-like, plant</fullName>
    </submittedName>
</protein>
<feature type="domain" description="VAN3-binding protein-like auxin canalisation" evidence="2">
    <location>
        <begin position="43"/>
        <end position="75"/>
    </location>
</feature>
<feature type="region of interest" description="Disordered" evidence="1">
    <location>
        <begin position="1"/>
        <end position="32"/>
    </location>
</feature>
<reference evidence="4 5" key="1">
    <citation type="journal article" date="2018" name="Nat. Genet.">
        <title>The Rosa genome provides new insights in the design of modern roses.</title>
        <authorList>
            <person name="Bendahmane M."/>
        </authorList>
    </citation>
    <scope>NUCLEOTIDE SEQUENCE [LARGE SCALE GENOMIC DNA]</scope>
    <source>
        <strain evidence="5">cv. Old Blush</strain>
    </source>
</reference>
<name>A0A2P6P8H6_ROSCH</name>
<organism evidence="4 5">
    <name type="scientific">Rosa chinensis</name>
    <name type="common">China rose</name>
    <dbReference type="NCBI Taxonomy" id="74649"/>
    <lineage>
        <taxon>Eukaryota</taxon>
        <taxon>Viridiplantae</taxon>
        <taxon>Streptophyta</taxon>
        <taxon>Embryophyta</taxon>
        <taxon>Tracheophyta</taxon>
        <taxon>Spermatophyta</taxon>
        <taxon>Magnoliopsida</taxon>
        <taxon>eudicotyledons</taxon>
        <taxon>Gunneridae</taxon>
        <taxon>Pentapetalae</taxon>
        <taxon>rosids</taxon>
        <taxon>fabids</taxon>
        <taxon>Rosales</taxon>
        <taxon>Rosaceae</taxon>
        <taxon>Rosoideae</taxon>
        <taxon>Rosoideae incertae sedis</taxon>
        <taxon>Rosa</taxon>
    </lineage>
</organism>
<dbReference type="GO" id="GO:0010087">
    <property type="term" value="P:phloem or xylem histogenesis"/>
    <property type="evidence" value="ECO:0007669"/>
    <property type="project" value="TreeGrafter"/>
</dbReference>
<accession>A0A2P6P8H6</accession>
<dbReference type="Proteomes" id="UP000238479">
    <property type="component" value="Chromosome 7"/>
</dbReference>
<feature type="domain" description="Pleckstrin-like plant" evidence="3">
    <location>
        <begin position="272"/>
        <end position="374"/>
    </location>
</feature>
<dbReference type="Pfam" id="PF08458">
    <property type="entry name" value="PH_2"/>
    <property type="match status" value="1"/>
</dbReference>
<dbReference type="Pfam" id="PF05703">
    <property type="entry name" value="Auxin_canalis"/>
    <property type="match status" value="2"/>
</dbReference>
<dbReference type="InterPro" id="IPR040269">
    <property type="entry name" value="VAB"/>
</dbReference>